<dbReference type="EMBL" id="AZBU02000008">
    <property type="protein sequence ID" value="TKR67059.1"/>
    <property type="molecule type" value="Genomic_DNA"/>
</dbReference>
<dbReference type="SUPFAM" id="SSF49265">
    <property type="entry name" value="Fibronectin type III"/>
    <property type="match status" value="2"/>
</dbReference>
<accession>A0A4U5MD50</accession>
<dbReference type="InterPro" id="IPR003598">
    <property type="entry name" value="Ig_sub2"/>
</dbReference>
<evidence type="ECO:0000259" key="7">
    <source>
        <dbReference type="PROSITE" id="PS50853"/>
    </source>
</evidence>
<evidence type="ECO:0000313" key="8">
    <source>
        <dbReference type="EMBL" id="TKR67059.1"/>
    </source>
</evidence>
<dbReference type="Pfam" id="PF00047">
    <property type="entry name" value="ig"/>
    <property type="match status" value="1"/>
</dbReference>
<dbReference type="SMART" id="SM00408">
    <property type="entry name" value="IGc2"/>
    <property type="match status" value="2"/>
</dbReference>
<dbReference type="SMART" id="SM00060">
    <property type="entry name" value="FN3"/>
    <property type="match status" value="2"/>
</dbReference>
<keyword evidence="1" id="KW-0732">Signal</keyword>
<dbReference type="InterPro" id="IPR007110">
    <property type="entry name" value="Ig-like_dom"/>
</dbReference>
<keyword evidence="4" id="KW-0325">Glycoprotein</keyword>
<dbReference type="PRINTS" id="PR00014">
    <property type="entry name" value="FNTYPEIII"/>
</dbReference>
<feature type="domain" description="Ig-like" evidence="6">
    <location>
        <begin position="13"/>
        <end position="113"/>
    </location>
</feature>
<dbReference type="InterPro" id="IPR050964">
    <property type="entry name" value="Striated_Muscle_Regulatory"/>
</dbReference>
<organism evidence="8 9">
    <name type="scientific">Steinernema carpocapsae</name>
    <name type="common">Entomopathogenic nematode</name>
    <dbReference type="NCBI Taxonomy" id="34508"/>
    <lineage>
        <taxon>Eukaryota</taxon>
        <taxon>Metazoa</taxon>
        <taxon>Ecdysozoa</taxon>
        <taxon>Nematoda</taxon>
        <taxon>Chromadorea</taxon>
        <taxon>Rhabditida</taxon>
        <taxon>Tylenchina</taxon>
        <taxon>Panagrolaimomorpha</taxon>
        <taxon>Strongyloidoidea</taxon>
        <taxon>Steinernematidae</taxon>
        <taxon>Steinernema</taxon>
    </lineage>
</organism>
<feature type="domain" description="Fibronectin type-III" evidence="7">
    <location>
        <begin position="303"/>
        <end position="403"/>
    </location>
</feature>
<protein>
    <recommendedName>
        <fullName evidence="10">Fibronectin type-III domain-containing protein</fullName>
    </recommendedName>
</protein>
<dbReference type="STRING" id="34508.A0A4U5MD50"/>
<keyword evidence="9" id="KW-1185">Reference proteome</keyword>
<dbReference type="PANTHER" id="PTHR13817">
    <property type="entry name" value="TITIN"/>
    <property type="match status" value="1"/>
</dbReference>
<dbReference type="Proteomes" id="UP000298663">
    <property type="component" value="Unassembled WGS sequence"/>
</dbReference>
<evidence type="ECO:0000259" key="6">
    <source>
        <dbReference type="PROSITE" id="PS50835"/>
    </source>
</evidence>
<feature type="domain" description="Fibronectin type-III" evidence="7">
    <location>
        <begin position="119"/>
        <end position="216"/>
    </location>
</feature>
<dbReference type="SMART" id="SM00409">
    <property type="entry name" value="IG"/>
    <property type="match status" value="2"/>
</dbReference>
<comment type="caution">
    <text evidence="8">The sequence shown here is derived from an EMBL/GenBank/DDBJ whole genome shotgun (WGS) entry which is preliminary data.</text>
</comment>
<dbReference type="Pfam" id="PF00041">
    <property type="entry name" value="fn3"/>
    <property type="match status" value="2"/>
</dbReference>
<evidence type="ECO:0000256" key="3">
    <source>
        <dbReference type="ARBA" id="ARBA00023157"/>
    </source>
</evidence>
<dbReference type="OrthoDB" id="10253954at2759"/>
<evidence type="ECO:0000256" key="4">
    <source>
        <dbReference type="ARBA" id="ARBA00023180"/>
    </source>
</evidence>
<keyword evidence="2" id="KW-0677">Repeat</keyword>
<keyword evidence="3" id="KW-1015">Disulfide bond</keyword>
<keyword evidence="5" id="KW-0393">Immunoglobulin domain</keyword>
<dbReference type="InterPro" id="IPR003961">
    <property type="entry name" value="FN3_dom"/>
</dbReference>
<proteinExistence type="predicted"/>
<dbReference type="InterPro" id="IPR036179">
    <property type="entry name" value="Ig-like_dom_sf"/>
</dbReference>
<dbReference type="SUPFAM" id="SSF48726">
    <property type="entry name" value="Immunoglobulin"/>
    <property type="match status" value="2"/>
</dbReference>
<feature type="domain" description="Ig-like" evidence="6">
    <location>
        <begin position="208"/>
        <end position="302"/>
    </location>
</feature>
<dbReference type="PANTHER" id="PTHR13817:SF173">
    <property type="entry name" value="FRAZZLED"/>
    <property type="match status" value="1"/>
</dbReference>
<gene>
    <name evidence="8" type="ORF">L596_023269</name>
</gene>
<dbReference type="CDD" id="cd00063">
    <property type="entry name" value="FN3"/>
    <property type="match status" value="2"/>
</dbReference>
<dbReference type="InterPro" id="IPR036116">
    <property type="entry name" value="FN3_sf"/>
</dbReference>
<dbReference type="InterPro" id="IPR013151">
    <property type="entry name" value="Immunoglobulin_dom"/>
</dbReference>
<evidence type="ECO:0000256" key="2">
    <source>
        <dbReference type="ARBA" id="ARBA00022737"/>
    </source>
</evidence>
<name>A0A4U5MD50_STECR</name>
<reference evidence="8 9" key="2">
    <citation type="journal article" date="2019" name="G3 (Bethesda)">
        <title>Hybrid Assembly of the Genome of the Entomopathogenic Nematode Steinernema carpocapsae Identifies the X-Chromosome.</title>
        <authorList>
            <person name="Serra L."/>
            <person name="Macchietto M."/>
            <person name="Macias-Munoz A."/>
            <person name="McGill C.J."/>
            <person name="Rodriguez I.M."/>
            <person name="Rodriguez B."/>
            <person name="Murad R."/>
            <person name="Mortazavi A."/>
        </authorList>
    </citation>
    <scope>NUCLEOTIDE SEQUENCE [LARGE SCALE GENOMIC DNA]</scope>
    <source>
        <strain evidence="8 9">ALL</strain>
    </source>
</reference>
<evidence type="ECO:0000313" key="9">
    <source>
        <dbReference type="Proteomes" id="UP000298663"/>
    </source>
</evidence>
<dbReference type="InterPro" id="IPR003599">
    <property type="entry name" value="Ig_sub"/>
</dbReference>
<evidence type="ECO:0000256" key="1">
    <source>
        <dbReference type="ARBA" id="ARBA00022729"/>
    </source>
</evidence>
<reference evidence="8 9" key="1">
    <citation type="journal article" date="2015" name="Genome Biol.">
        <title>Comparative genomics of Steinernema reveals deeply conserved gene regulatory networks.</title>
        <authorList>
            <person name="Dillman A.R."/>
            <person name="Macchietto M."/>
            <person name="Porter C.F."/>
            <person name="Rogers A."/>
            <person name="Williams B."/>
            <person name="Antoshechkin I."/>
            <person name="Lee M.M."/>
            <person name="Goodwin Z."/>
            <person name="Lu X."/>
            <person name="Lewis E.E."/>
            <person name="Goodrich-Blair H."/>
            <person name="Stock S.P."/>
            <person name="Adams B.J."/>
            <person name="Sternberg P.W."/>
            <person name="Mortazavi A."/>
        </authorList>
    </citation>
    <scope>NUCLEOTIDE SEQUENCE [LARGE SCALE GENOMIC DNA]</scope>
    <source>
        <strain evidence="8 9">ALL</strain>
    </source>
</reference>
<dbReference type="InterPro" id="IPR013783">
    <property type="entry name" value="Ig-like_fold"/>
</dbReference>
<dbReference type="Gene3D" id="2.60.40.10">
    <property type="entry name" value="Immunoglobulins"/>
    <property type="match status" value="4"/>
</dbReference>
<dbReference type="PROSITE" id="PS50853">
    <property type="entry name" value="FN3"/>
    <property type="match status" value="2"/>
</dbReference>
<evidence type="ECO:0008006" key="10">
    <source>
        <dbReference type="Google" id="ProtNLM"/>
    </source>
</evidence>
<dbReference type="FunFam" id="2.60.40.10:FF:000036">
    <property type="entry name" value="receptor-type tyrosine-protein phosphatase delta isoform X1"/>
    <property type="match status" value="1"/>
</dbReference>
<dbReference type="AlphaFoldDB" id="A0A4U5MD50"/>
<sequence length="413" mass="46485">MANFSFAVLKGPPKIYVEPAAPYEVQPGGSINITCAAVSYPFPEIYWQRWVGLTISGLIFGFNFRGNEEVHKMPARTGSIRSQQLLIIKELYKTTEFTCHANNSLGSADRTITVVITGPGSPPVLRGINAGRTTIAVNWDQPHTLNRPVTSYTVYYTNNGNQPIRHWKQLHVDEPTRRVTITDLRPDTQYFIRLRANDPMGPGRLGNPVSVMTQKPALRPAVQINEGKELKVEPLKPFSISCNVTRGDPTPVVAWHNRGREIQSPQKTRYIRLEHGGLYEHTIFECVAENEAGKTTKRINITVTGPIEVSRIRYQVEGNNVHLHWEVPRITNGEMKDYEVLYTDDPSLPEDQWQTMRVGGPEPTSLKVLDLKEKTDYTFRIRGINENGAGLLSPKFTVTTWLGGEPSHPDLIH</sequence>
<dbReference type="PROSITE" id="PS50835">
    <property type="entry name" value="IG_LIKE"/>
    <property type="match status" value="2"/>
</dbReference>
<evidence type="ECO:0000256" key="5">
    <source>
        <dbReference type="ARBA" id="ARBA00023319"/>
    </source>
</evidence>